<dbReference type="Proteomes" id="UP000233722">
    <property type="component" value="Unassembled WGS sequence"/>
</dbReference>
<sequence>TYQCLEWQRRYISCDVALLPTSQG</sequence>
<evidence type="ECO:0000313" key="1">
    <source>
        <dbReference type="EMBL" id="PKU93058.1"/>
    </source>
</evidence>
<protein>
    <submittedName>
        <fullName evidence="1">Uncharacterized protein</fullName>
    </submittedName>
</protein>
<feature type="non-terminal residue" evidence="1">
    <location>
        <position position="1"/>
    </location>
</feature>
<comment type="caution">
    <text evidence="1">The sequence shown here is derived from an EMBL/GenBank/DDBJ whole genome shotgun (WGS) entry which is preliminary data.</text>
</comment>
<accession>A0A2N3QMZ2</accession>
<dbReference type="EMBL" id="PCHA01000045">
    <property type="protein sequence ID" value="PKU93058.1"/>
    <property type="molecule type" value="Genomic_DNA"/>
</dbReference>
<gene>
    <name evidence="1" type="ORF">CQR45_1832</name>
</gene>
<dbReference type="AlphaFoldDB" id="A0A2N3QMZ2"/>
<organism evidence="1 2">
    <name type="scientific">Bifidobacterium pseudolongum subsp. globosum</name>
    <dbReference type="NCBI Taxonomy" id="1690"/>
    <lineage>
        <taxon>Bacteria</taxon>
        <taxon>Bacillati</taxon>
        <taxon>Actinomycetota</taxon>
        <taxon>Actinomycetes</taxon>
        <taxon>Bifidobacteriales</taxon>
        <taxon>Bifidobacteriaceae</taxon>
        <taxon>Bifidobacterium</taxon>
    </lineage>
</organism>
<reference evidence="1 2" key="1">
    <citation type="submission" date="2017-10" db="EMBL/GenBank/DDBJ databases">
        <title>Bifidobacterium genomics.</title>
        <authorList>
            <person name="Lugli G.A."/>
            <person name="Milani C."/>
            <person name="Mancabelli L."/>
        </authorList>
    </citation>
    <scope>NUCLEOTIDE SEQUENCE [LARGE SCALE GENOMIC DNA]</scope>
    <source>
        <strain evidence="1 2">1747B</strain>
    </source>
</reference>
<name>A0A2N3QMZ2_9BIFI</name>
<proteinExistence type="predicted"/>
<evidence type="ECO:0000313" key="2">
    <source>
        <dbReference type="Proteomes" id="UP000233722"/>
    </source>
</evidence>